<dbReference type="Pfam" id="PF00583">
    <property type="entry name" value="Acetyltransf_1"/>
    <property type="match status" value="1"/>
</dbReference>
<keyword evidence="3" id="KW-1185">Reference proteome</keyword>
<dbReference type="GO" id="GO:0016747">
    <property type="term" value="F:acyltransferase activity, transferring groups other than amino-acyl groups"/>
    <property type="evidence" value="ECO:0007669"/>
    <property type="project" value="InterPro"/>
</dbReference>
<evidence type="ECO:0000259" key="1">
    <source>
        <dbReference type="PROSITE" id="PS51186"/>
    </source>
</evidence>
<reference evidence="2 3" key="1">
    <citation type="submission" date="2014-06" db="EMBL/GenBank/DDBJ databases">
        <title>Rhizobium pelagicum/R2-400B4.</title>
        <authorList>
            <person name="Kimes N.E."/>
            <person name="Lopez-Perez M."/>
        </authorList>
    </citation>
    <scope>NUCLEOTIDE SEQUENCE [LARGE SCALE GENOMIC DNA]</scope>
    <source>
        <strain evidence="2 3">R2-400B4</strain>
    </source>
</reference>
<dbReference type="PROSITE" id="PS51186">
    <property type="entry name" value="GNAT"/>
    <property type="match status" value="1"/>
</dbReference>
<comment type="caution">
    <text evidence="2">The sequence shown here is derived from an EMBL/GenBank/DDBJ whole genome shotgun (WGS) entry which is preliminary data.</text>
</comment>
<name>A0A922T519_9HYPH</name>
<evidence type="ECO:0000313" key="2">
    <source>
        <dbReference type="EMBL" id="KEQ03224.1"/>
    </source>
</evidence>
<organism evidence="2 3">
    <name type="scientific">Pseudorhizobium pelagicum</name>
    <dbReference type="NCBI Taxonomy" id="1509405"/>
    <lineage>
        <taxon>Bacteria</taxon>
        <taxon>Pseudomonadati</taxon>
        <taxon>Pseudomonadota</taxon>
        <taxon>Alphaproteobacteria</taxon>
        <taxon>Hyphomicrobiales</taxon>
        <taxon>Rhizobiaceae</taxon>
        <taxon>Rhizobium/Agrobacterium group</taxon>
        <taxon>Pseudorhizobium</taxon>
    </lineage>
</organism>
<accession>A0A922T519</accession>
<protein>
    <recommendedName>
        <fullName evidence="1">N-acetyltransferase domain-containing protein</fullName>
    </recommendedName>
</protein>
<dbReference type="CDD" id="cd04301">
    <property type="entry name" value="NAT_SF"/>
    <property type="match status" value="1"/>
</dbReference>
<gene>
    <name evidence="2" type="ORF">GV68_17670</name>
</gene>
<sequence>MLSGEQVQCLKDLLGVFSEAFEDPENYDGSPSSDGYLSALLESAVFIAITAVSHGRVIGGLAAYELPKFEEKRKEIFIYDLAVDKAHRRKGVSSGLIKKLQGVAAERGAHVIFVQADPEDEPAVLLYERFGRKQKVYHFALVTSGQ</sequence>
<dbReference type="PANTHER" id="PTHR43072">
    <property type="entry name" value="N-ACETYLTRANSFERASE"/>
    <property type="match status" value="1"/>
</dbReference>
<proteinExistence type="predicted"/>
<dbReference type="InterPro" id="IPR000182">
    <property type="entry name" value="GNAT_dom"/>
</dbReference>
<dbReference type="EMBL" id="JOKJ01000036">
    <property type="protein sequence ID" value="KEQ03224.1"/>
    <property type="molecule type" value="Genomic_DNA"/>
</dbReference>
<dbReference type="Gene3D" id="3.40.630.30">
    <property type="match status" value="1"/>
</dbReference>
<feature type="domain" description="N-acetyltransferase" evidence="1">
    <location>
        <begin position="1"/>
        <end position="146"/>
    </location>
</feature>
<dbReference type="SUPFAM" id="SSF55729">
    <property type="entry name" value="Acyl-CoA N-acyltransferases (Nat)"/>
    <property type="match status" value="1"/>
</dbReference>
<dbReference type="Proteomes" id="UP000052167">
    <property type="component" value="Unassembled WGS sequence"/>
</dbReference>
<dbReference type="InterPro" id="IPR016181">
    <property type="entry name" value="Acyl_CoA_acyltransferase"/>
</dbReference>
<evidence type="ECO:0000313" key="3">
    <source>
        <dbReference type="Proteomes" id="UP000052167"/>
    </source>
</evidence>
<dbReference type="AlphaFoldDB" id="A0A922T519"/>